<sequence>MKHLKITASLFLLVHAFHLASLQNSTDSPGRTIDKSWLRDRAKNAAETPNAAVPAEETVNDQMADSMESDSSGIPSGFMLSDSGDETNVITNKTSGVNESPTFENATNKQLDATVAPNTTADPADSNHVNMTKPKEESNSTLTPQNTTTSFPDVFFNRTDLPSTTLAPETNTTQVPTTAPGEDVELTNSTESTNTTTTAAPEINQTSSMTSSTAVLPPETTKMTTAATSTPEAPITAERANRTDKDASSGGSSDRGLASDSQRRRRQGAWGAVLGTAVAVACVGLVAYIIMKKKYQKGFSHRKLVEEYPSEPVLRLDNCHLDLNFGGGSAYYNPALQGDNIQMSNIPGRR</sequence>
<feature type="transmembrane region" description="Helical" evidence="2">
    <location>
        <begin position="269"/>
        <end position="291"/>
    </location>
</feature>
<keyword evidence="2" id="KW-0812">Transmembrane</keyword>
<feature type="compositionally biased region" description="Polar residues" evidence="1">
    <location>
        <begin position="86"/>
        <end position="121"/>
    </location>
</feature>
<evidence type="ECO:0000313" key="5">
    <source>
        <dbReference type="RefSeq" id="XP_028258437.1"/>
    </source>
</evidence>
<evidence type="ECO:0000256" key="2">
    <source>
        <dbReference type="SAM" id="Phobius"/>
    </source>
</evidence>
<dbReference type="PANTHER" id="PTHR45427:SF1">
    <property type="entry name" value="MUCIN-15"/>
    <property type="match status" value="1"/>
</dbReference>
<dbReference type="PANTHER" id="PTHR45427">
    <property type="entry name" value="MUCIN-15"/>
    <property type="match status" value="1"/>
</dbReference>
<feature type="chain" id="PRO_5027729375" evidence="3">
    <location>
        <begin position="17"/>
        <end position="350"/>
    </location>
</feature>
<feature type="compositionally biased region" description="Polar residues" evidence="1">
    <location>
        <begin position="160"/>
        <end position="177"/>
    </location>
</feature>
<dbReference type="RefSeq" id="XP_028258437.1">
    <property type="nucleotide sequence ID" value="XM_028402636.1"/>
</dbReference>
<evidence type="ECO:0000256" key="3">
    <source>
        <dbReference type="SAM" id="SignalP"/>
    </source>
</evidence>
<evidence type="ECO:0000313" key="4">
    <source>
        <dbReference type="Proteomes" id="UP000515145"/>
    </source>
</evidence>
<organism evidence="4 5">
    <name type="scientific">Parambassis ranga</name>
    <name type="common">Indian glassy fish</name>
    <dbReference type="NCBI Taxonomy" id="210632"/>
    <lineage>
        <taxon>Eukaryota</taxon>
        <taxon>Metazoa</taxon>
        <taxon>Chordata</taxon>
        <taxon>Craniata</taxon>
        <taxon>Vertebrata</taxon>
        <taxon>Euteleostomi</taxon>
        <taxon>Actinopterygii</taxon>
        <taxon>Neopterygii</taxon>
        <taxon>Teleostei</taxon>
        <taxon>Neoteleostei</taxon>
        <taxon>Acanthomorphata</taxon>
        <taxon>Ovalentaria</taxon>
        <taxon>Ambassidae</taxon>
        <taxon>Parambassis</taxon>
    </lineage>
</organism>
<keyword evidence="2" id="KW-1133">Transmembrane helix</keyword>
<feature type="compositionally biased region" description="Polar residues" evidence="1">
    <location>
        <begin position="139"/>
        <end position="151"/>
    </location>
</feature>
<feature type="compositionally biased region" description="Polar residues" evidence="1">
    <location>
        <begin position="203"/>
        <end position="214"/>
    </location>
</feature>
<evidence type="ECO:0000256" key="1">
    <source>
        <dbReference type="SAM" id="MobiDB-lite"/>
    </source>
</evidence>
<accession>A0A6P7I6C8</accession>
<dbReference type="AlphaFoldDB" id="A0A6P7I6C8"/>
<feature type="signal peptide" evidence="3">
    <location>
        <begin position="1"/>
        <end position="16"/>
    </location>
</feature>
<feature type="compositionally biased region" description="Low complexity" evidence="1">
    <location>
        <begin position="220"/>
        <end position="230"/>
    </location>
</feature>
<proteinExistence type="predicted"/>
<protein>
    <submittedName>
        <fullName evidence="5">Mucin-15</fullName>
    </submittedName>
</protein>
<name>A0A6P7I6C8_9TELE</name>
<feature type="region of interest" description="Disordered" evidence="1">
    <location>
        <begin position="63"/>
        <end position="263"/>
    </location>
</feature>
<dbReference type="Pfam" id="PF15672">
    <property type="entry name" value="Mucin15"/>
    <property type="match status" value="1"/>
</dbReference>
<keyword evidence="4" id="KW-1185">Reference proteome</keyword>
<dbReference type="InParanoid" id="A0A6P7I6C8"/>
<keyword evidence="2" id="KW-0472">Membrane</keyword>
<reference evidence="5" key="1">
    <citation type="submission" date="2025-08" db="UniProtKB">
        <authorList>
            <consortium name="RefSeq"/>
        </authorList>
    </citation>
    <scope>IDENTIFICATION</scope>
</reference>
<dbReference type="InterPro" id="IPR031371">
    <property type="entry name" value="Mucin-15"/>
</dbReference>
<dbReference type="GeneID" id="114433876"/>
<dbReference type="Proteomes" id="UP000515145">
    <property type="component" value="Chromosome 3"/>
</dbReference>
<keyword evidence="3" id="KW-0732">Signal</keyword>
<dbReference type="OrthoDB" id="9950822at2759"/>
<gene>
    <name evidence="5" type="primary">LOC114433876</name>
</gene>
<feature type="compositionally biased region" description="Low complexity" evidence="1">
    <location>
        <begin position="187"/>
        <end position="198"/>
    </location>
</feature>